<organism evidence="7 8">
    <name type="scientific">Actinomycetospora atypica</name>
    <dbReference type="NCBI Taxonomy" id="1290095"/>
    <lineage>
        <taxon>Bacteria</taxon>
        <taxon>Bacillati</taxon>
        <taxon>Actinomycetota</taxon>
        <taxon>Actinomycetes</taxon>
        <taxon>Pseudonocardiales</taxon>
        <taxon>Pseudonocardiaceae</taxon>
        <taxon>Actinomycetospora</taxon>
    </lineage>
</organism>
<keyword evidence="4 5" id="KW-0472">Membrane</keyword>
<feature type="transmembrane region" description="Helical" evidence="5">
    <location>
        <begin position="234"/>
        <end position="255"/>
    </location>
</feature>
<dbReference type="SUPFAM" id="SSF103473">
    <property type="entry name" value="MFS general substrate transporter"/>
    <property type="match status" value="1"/>
</dbReference>
<reference evidence="8" key="1">
    <citation type="journal article" date="2019" name="Int. J. Syst. Evol. Microbiol.">
        <title>The Global Catalogue of Microorganisms (GCM) 10K type strain sequencing project: providing services to taxonomists for standard genome sequencing and annotation.</title>
        <authorList>
            <consortium name="The Broad Institute Genomics Platform"/>
            <consortium name="The Broad Institute Genome Sequencing Center for Infectious Disease"/>
            <person name="Wu L."/>
            <person name="Ma J."/>
        </authorList>
    </citation>
    <scope>NUCLEOTIDE SEQUENCE [LARGE SCALE GENOMIC DNA]</scope>
    <source>
        <strain evidence="8">CGMCC 4.7093</strain>
    </source>
</reference>
<feature type="transmembrane region" description="Helical" evidence="5">
    <location>
        <begin position="291"/>
        <end position="310"/>
    </location>
</feature>
<evidence type="ECO:0000256" key="3">
    <source>
        <dbReference type="ARBA" id="ARBA00022989"/>
    </source>
</evidence>
<dbReference type="InterPro" id="IPR036259">
    <property type="entry name" value="MFS_trans_sf"/>
</dbReference>
<feature type="domain" description="Major facilitator superfamily (MFS) profile" evidence="6">
    <location>
        <begin position="200"/>
        <end position="383"/>
    </location>
</feature>
<evidence type="ECO:0000313" key="8">
    <source>
        <dbReference type="Proteomes" id="UP001595947"/>
    </source>
</evidence>
<keyword evidence="3 5" id="KW-1133">Transmembrane helix</keyword>
<gene>
    <name evidence="7" type="ORF">ACFPBZ_00900</name>
</gene>
<feature type="transmembrane region" description="Helical" evidence="5">
    <location>
        <begin position="203"/>
        <end position="228"/>
    </location>
</feature>
<dbReference type="PANTHER" id="PTHR43129:SF1">
    <property type="entry name" value="FOSMIDOMYCIN RESISTANCE PROTEIN"/>
    <property type="match status" value="1"/>
</dbReference>
<evidence type="ECO:0000256" key="1">
    <source>
        <dbReference type="ARBA" id="ARBA00004651"/>
    </source>
</evidence>
<comment type="subcellular location">
    <subcellularLocation>
        <location evidence="1">Cell membrane</location>
        <topology evidence="1">Multi-pass membrane protein</topology>
    </subcellularLocation>
</comment>
<dbReference type="EMBL" id="JBHSIV010000001">
    <property type="protein sequence ID" value="MFC5060749.1"/>
    <property type="molecule type" value="Genomic_DNA"/>
</dbReference>
<evidence type="ECO:0000259" key="6">
    <source>
        <dbReference type="PROSITE" id="PS50850"/>
    </source>
</evidence>
<dbReference type="CDD" id="cd17478">
    <property type="entry name" value="MFS_FsR"/>
    <property type="match status" value="1"/>
</dbReference>
<dbReference type="Pfam" id="PF07690">
    <property type="entry name" value="MFS_1"/>
    <property type="match status" value="1"/>
</dbReference>
<name>A0ABV9YHB7_9PSEU</name>
<evidence type="ECO:0000256" key="4">
    <source>
        <dbReference type="ARBA" id="ARBA00023136"/>
    </source>
</evidence>
<dbReference type="InterPro" id="IPR011701">
    <property type="entry name" value="MFS"/>
</dbReference>
<keyword evidence="2 5" id="KW-0812">Transmembrane</keyword>
<evidence type="ECO:0000256" key="5">
    <source>
        <dbReference type="SAM" id="Phobius"/>
    </source>
</evidence>
<protein>
    <submittedName>
        <fullName evidence="7">MFS transporter</fullName>
    </submittedName>
</protein>
<dbReference type="PROSITE" id="PS50850">
    <property type="entry name" value="MFS"/>
    <property type="match status" value="1"/>
</dbReference>
<feature type="transmembrane region" description="Helical" evidence="5">
    <location>
        <begin position="322"/>
        <end position="342"/>
    </location>
</feature>
<dbReference type="InterPro" id="IPR020846">
    <property type="entry name" value="MFS_dom"/>
</dbReference>
<sequence>MSTSGRRRALTIAVEHAVDDFYQGVVPALVPLLVAIRGYDFARAGGIVLAATLLASIAQPLFGVLADRRRVPGLRTAGMLTAAGGIGVVGLTDSFAATWVAVLVSGLGIAAYHPEAARAVHGTGTGDRGMGWFTFGGLAGFAAGPPVTAVVLGGLGLGATPLLALPAVVMAVVTATRRSPAPATSTGPVLTTAAPAGEDRRRFVWLTTVIMTRSVLFYGVSAFLVLYLVGRLGAPLAVAGLALTAFTTAGAFATLTSSRITARLGRAGTLLASYLAGAVALGLLLATTSPVLAVVVSGLLGVALGVPVPVHTTLGQSYLPRHLGLASAVTLGLSVSAGGLASPALGALADHHGITAAMLALLVFPALAAACSVPLLARRPRPS</sequence>
<dbReference type="Gene3D" id="1.20.1250.20">
    <property type="entry name" value="MFS general substrate transporter like domains"/>
    <property type="match status" value="2"/>
</dbReference>
<feature type="transmembrane region" description="Helical" evidence="5">
    <location>
        <begin position="77"/>
        <end position="102"/>
    </location>
</feature>
<dbReference type="PANTHER" id="PTHR43129">
    <property type="entry name" value="FOSMIDOMYCIN RESISTANCE PROTEIN"/>
    <property type="match status" value="1"/>
</dbReference>
<feature type="transmembrane region" description="Helical" evidence="5">
    <location>
        <begin position="21"/>
        <end position="39"/>
    </location>
</feature>
<keyword evidence="8" id="KW-1185">Reference proteome</keyword>
<evidence type="ECO:0000313" key="7">
    <source>
        <dbReference type="EMBL" id="MFC5060749.1"/>
    </source>
</evidence>
<feature type="transmembrane region" description="Helical" evidence="5">
    <location>
        <begin position="354"/>
        <end position="377"/>
    </location>
</feature>
<accession>A0ABV9YHB7</accession>
<comment type="caution">
    <text evidence="7">The sequence shown here is derived from an EMBL/GenBank/DDBJ whole genome shotgun (WGS) entry which is preliminary data.</text>
</comment>
<feature type="transmembrane region" description="Helical" evidence="5">
    <location>
        <begin position="267"/>
        <end position="285"/>
    </location>
</feature>
<feature type="transmembrane region" description="Helical" evidence="5">
    <location>
        <begin position="147"/>
        <end position="173"/>
    </location>
</feature>
<feature type="transmembrane region" description="Helical" evidence="5">
    <location>
        <begin position="45"/>
        <end position="65"/>
    </location>
</feature>
<dbReference type="Proteomes" id="UP001595947">
    <property type="component" value="Unassembled WGS sequence"/>
</dbReference>
<dbReference type="RefSeq" id="WP_378034095.1">
    <property type="nucleotide sequence ID" value="NZ_JBHSIV010000001.1"/>
</dbReference>
<proteinExistence type="predicted"/>
<evidence type="ECO:0000256" key="2">
    <source>
        <dbReference type="ARBA" id="ARBA00022692"/>
    </source>
</evidence>